<dbReference type="EMBL" id="LAZR01045818">
    <property type="protein sequence ID" value="KKK97969.1"/>
    <property type="molecule type" value="Genomic_DNA"/>
</dbReference>
<proteinExistence type="predicted"/>
<reference evidence="1" key="1">
    <citation type="journal article" date="2015" name="Nature">
        <title>Complex archaea that bridge the gap between prokaryotes and eukaryotes.</title>
        <authorList>
            <person name="Spang A."/>
            <person name="Saw J.H."/>
            <person name="Jorgensen S.L."/>
            <person name="Zaremba-Niedzwiedzka K."/>
            <person name="Martijn J."/>
            <person name="Lind A.E."/>
            <person name="van Eijk R."/>
            <person name="Schleper C."/>
            <person name="Guy L."/>
            <person name="Ettema T.J."/>
        </authorList>
    </citation>
    <scope>NUCLEOTIDE SEQUENCE</scope>
</reference>
<comment type="caution">
    <text evidence="1">The sequence shown here is derived from an EMBL/GenBank/DDBJ whole genome shotgun (WGS) entry which is preliminary data.</text>
</comment>
<sequence length="155" mass="15835">MKINVAEQLHIVNIMPPIDITGGVDADVFSMANYKHATIILAIGVSAAAFTKILVNEVDNFAGDNPVAIPFALYAEETALGDTLAAKEAVAAAGKTPSANDGIMYVIEIDADELSDGKGFIELSITNGVNAVLASAVAILSGARFGGDQSATAIA</sequence>
<accession>A0A0F9C696</accession>
<protein>
    <submittedName>
        <fullName evidence="1">Uncharacterized protein</fullName>
    </submittedName>
</protein>
<organism evidence="1">
    <name type="scientific">marine sediment metagenome</name>
    <dbReference type="NCBI Taxonomy" id="412755"/>
    <lineage>
        <taxon>unclassified sequences</taxon>
        <taxon>metagenomes</taxon>
        <taxon>ecological metagenomes</taxon>
    </lineage>
</organism>
<evidence type="ECO:0000313" key="1">
    <source>
        <dbReference type="EMBL" id="KKK97969.1"/>
    </source>
</evidence>
<gene>
    <name evidence="1" type="ORF">LCGC14_2647430</name>
</gene>
<dbReference type="AlphaFoldDB" id="A0A0F9C696"/>
<name>A0A0F9C696_9ZZZZ</name>